<reference evidence="3 4" key="1">
    <citation type="journal article" date="2016" name="Appl. Microbiol. Biotechnol.">
        <title>Characterization of T-DNA insertion mutants with decreased virulence in the entomopathogenic fungus Beauveria bassiana JEF-007.</title>
        <authorList>
            <person name="Kim S."/>
            <person name="Lee S.J."/>
            <person name="Nai Y.S."/>
            <person name="Yu J.S."/>
            <person name="Lee M.R."/>
            <person name="Yang Y.T."/>
            <person name="Kim J.S."/>
        </authorList>
    </citation>
    <scope>NUCLEOTIDE SEQUENCE [LARGE SCALE GENOMIC DNA]</scope>
    <source>
        <strain evidence="3 4">JEF-007</strain>
    </source>
</reference>
<sequence>MKLSNTFITLSIGLVAAGPLAIRNPQNSGIPFGANGLLGRAGANGSPQAPQQPSTELQPLNCGAGKVLLDGDCVNQDQSPEPSIEGNKTPATSSEVVDPGFAQAVPVPEGPLNSKGYSKAGCDNIRTFLSAEDLAKTKCDEFNLDKEATESEPVDPDFAQAVPVPEGPLNSKGFSKAGCDNIRTFLSAEDLAKTKCDEFGLEKEATESEPVDPGFAQAVPVPEGPLNSKGYSKAGCDNIRTFLSAEDLAKTKCDEFGLEKEATESEPVDPEFAQAVPVPEGPLNSKGYSKAGCDNIRTFLSAEDLAKTKCDEFN</sequence>
<accession>A0A2N6NRA4</accession>
<name>A0A2N6NRA4_BEABA</name>
<gene>
    <name evidence="3" type="ORF">BM221_004454</name>
</gene>
<evidence type="ECO:0000313" key="4">
    <source>
        <dbReference type="Proteomes" id="UP000235728"/>
    </source>
</evidence>
<proteinExistence type="predicted"/>
<comment type="caution">
    <text evidence="3">The sequence shown here is derived from an EMBL/GenBank/DDBJ whole genome shotgun (WGS) entry which is preliminary data.</text>
</comment>
<dbReference type="Proteomes" id="UP000235728">
    <property type="component" value="Unassembled WGS sequence"/>
</dbReference>
<evidence type="ECO:0000256" key="1">
    <source>
        <dbReference type="SAM" id="MobiDB-lite"/>
    </source>
</evidence>
<evidence type="ECO:0000313" key="3">
    <source>
        <dbReference type="EMBL" id="PMB69807.1"/>
    </source>
</evidence>
<evidence type="ECO:0000256" key="2">
    <source>
        <dbReference type="SAM" id="SignalP"/>
    </source>
</evidence>
<dbReference type="AlphaFoldDB" id="A0A2N6NRA4"/>
<protein>
    <submittedName>
        <fullName evidence="3">Uncharacterized protein</fullName>
    </submittedName>
</protein>
<feature type="chain" id="PRO_5015002271" evidence="2">
    <location>
        <begin position="18"/>
        <end position="314"/>
    </location>
</feature>
<keyword evidence="2" id="KW-0732">Signal</keyword>
<organism evidence="3 4">
    <name type="scientific">Beauveria bassiana</name>
    <name type="common">White muscardine disease fungus</name>
    <name type="synonym">Tritirachium shiotae</name>
    <dbReference type="NCBI Taxonomy" id="176275"/>
    <lineage>
        <taxon>Eukaryota</taxon>
        <taxon>Fungi</taxon>
        <taxon>Dikarya</taxon>
        <taxon>Ascomycota</taxon>
        <taxon>Pezizomycotina</taxon>
        <taxon>Sordariomycetes</taxon>
        <taxon>Hypocreomycetidae</taxon>
        <taxon>Hypocreales</taxon>
        <taxon>Cordycipitaceae</taxon>
        <taxon>Beauveria</taxon>
    </lineage>
</organism>
<feature type="signal peptide" evidence="2">
    <location>
        <begin position="1"/>
        <end position="17"/>
    </location>
</feature>
<feature type="region of interest" description="Disordered" evidence="1">
    <location>
        <begin position="71"/>
        <end position="95"/>
    </location>
</feature>
<feature type="region of interest" description="Disordered" evidence="1">
    <location>
        <begin position="260"/>
        <end position="284"/>
    </location>
</feature>
<dbReference type="EMBL" id="MRVG01000004">
    <property type="protein sequence ID" value="PMB69807.1"/>
    <property type="molecule type" value="Genomic_DNA"/>
</dbReference>